<feature type="compositionally biased region" description="Pro residues" evidence="1">
    <location>
        <begin position="137"/>
        <end position="157"/>
    </location>
</feature>
<evidence type="ECO:0000313" key="3">
    <source>
        <dbReference type="EMBL" id="KAG7477233.1"/>
    </source>
</evidence>
<dbReference type="SUPFAM" id="SSF46689">
    <property type="entry name" value="Homeodomain-like"/>
    <property type="match status" value="1"/>
</dbReference>
<dbReference type="SMART" id="SM00717">
    <property type="entry name" value="SANT"/>
    <property type="match status" value="1"/>
</dbReference>
<feature type="compositionally biased region" description="Low complexity" evidence="1">
    <location>
        <begin position="26"/>
        <end position="45"/>
    </location>
</feature>
<dbReference type="Pfam" id="PF15963">
    <property type="entry name" value="Myb_DNA-bind_7"/>
    <property type="match status" value="1"/>
</dbReference>
<feature type="compositionally biased region" description="Polar residues" evidence="1">
    <location>
        <begin position="751"/>
        <end position="763"/>
    </location>
</feature>
<dbReference type="InterPro" id="IPR039467">
    <property type="entry name" value="TFIIIB_B''_Myb"/>
</dbReference>
<feature type="compositionally biased region" description="Polar residues" evidence="1">
    <location>
        <begin position="1187"/>
        <end position="1203"/>
    </location>
</feature>
<dbReference type="PANTHER" id="PTHR22929">
    <property type="entry name" value="RNA POLYMERASE III TRANSCRIPTION INITIATION FACTOR B"/>
    <property type="match status" value="1"/>
</dbReference>
<feature type="compositionally biased region" description="Polar residues" evidence="1">
    <location>
        <begin position="72"/>
        <end position="91"/>
    </location>
</feature>
<feature type="compositionally biased region" description="Basic residues" evidence="1">
    <location>
        <begin position="534"/>
        <end position="550"/>
    </location>
</feature>
<dbReference type="Proteomes" id="UP001046870">
    <property type="component" value="Chromosome 6"/>
</dbReference>
<feature type="compositionally biased region" description="Polar residues" evidence="1">
    <location>
        <begin position="244"/>
        <end position="259"/>
    </location>
</feature>
<feature type="region of interest" description="Disordered" evidence="1">
    <location>
        <begin position="1506"/>
        <end position="1583"/>
    </location>
</feature>
<feature type="compositionally biased region" description="Low complexity" evidence="1">
    <location>
        <begin position="1699"/>
        <end position="1711"/>
    </location>
</feature>
<feature type="compositionally biased region" description="Low complexity" evidence="1">
    <location>
        <begin position="1616"/>
        <end position="1627"/>
    </location>
</feature>
<feature type="region of interest" description="Disordered" evidence="1">
    <location>
        <begin position="1601"/>
        <end position="1754"/>
    </location>
</feature>
<feature type="compositionally biased region" description="Acidic residues" evidence="1">
    <location>
        <begin position="362"/>
        <end position="377"/>
    </location>
</feature>
<name>A0A9D3T7U4_MEGAT</name>
<feature type="compositionally biased region" description="Pro residues" evidence="1">
    <location>
        <begin position="1563"/>
        <end position="1573"/>
    </location>
</feature>
<feature type="compositionally biased region" description="Basic and acidic residues" evidence="1">
    <location>
        <begin position="1239"/>
        <end position="1256"/>
    </location>
</feature>
<dbReference type="InterPro" id="IPR009057">
    <property type="entry name" value="Homeodomain-like_sf"/>
</dbReference>
<reference evidence="3" key="1">
    <citation type="submission" date="2021-01" db="EMBL/GenBank/DDBJ databases">
        <authorList>
            <person name="Zahm M."/>
            <person name="Roques C."/>
            <person name="Cabau C."/>
            <person name="Klopp C."/>
            <person name="Donnadieu C."/>
            <person name="Jouanno E."/>
            <person name="Lampietro C."/>
            <person name="Louis A."/>
            <person name="Herpin A."/>
            <person name="Echchiki A."/>
            <person name="Berthelot C."/>
            <person name="Parey E."/>
            <person name="Roest-Crollius H."/>
            <person name="Braasch I."/>
            <person name="Postlethwait J."/>
            <person name="Bobe J."/>
            <person name="Montfort J."/>
            <person name="Bouchez O."/>
            <person name="Begum T."/>
            <person name="Mejri S."/>
            <person name="Adams A."/>
            <person name="Chen W.-J."/>
            <person name="Guiguen Y."/>
        </authorList>
    </citation>
    <scope>NUCLEOTIDE SEQUENCE</scope>
    <source>
        <strain evidence="3">YG-15Mar2019-1</strain>
        <tissue evidence="3">Brain</tissue>
    </source>
</reference>
<feature type="compositionally biased region" description="Basic and acidic residues" evidence="1">
    <location>
        <begin position="1461"/>
        <end position="1486"/>
    </location>
</feature>
<feature type="compositionally biased region" description="Polar residues" evidence="1">
    <location>
        <begin position="1013"/>
        <end position="1037"/>
    </location>
</feature>
<dbReference type="GO" id="GO:0000126">
    <property type="term" value="C:transcription factor TFIIIB complex"/>
    <property type="evidence" value="ECO:0007669"/>
    <property type="project" value="TreeGrafter"/>
</dbReference>
<evidence type="ECO:0000256" key="1">
    <source>
        <dbReference type="SAM" id="MobiDB-lite"/>
    </source>
</evidence>
<proteinExistence type="predicted"/>
<feature type="region of interest" description="Disordered" evidence="1">
    <location>
        <begin position="1446"/>
        <end position="1487"/>
    </location>
</feature>
<dbReference type="PANTHER" id="PTHR22929:SF0">
    <property type="entry name" value="TRANSCRIPTION FACTOR TFIIIB COMPONENT B'' HOMOLOG"/>
    <property type="match status" value="1"/>
</dbReference>
<sequence length="1770" mass="189231">MMRRSRISVRPNVRPGGRASAPLQDGPASQGAAGGSQAPAGPARAAGKEVTEPVSTATAQAREEPTEAAGGMSNTENTQPENVSNGMNEKGQNGGAPGGSEPPGSAPQRRKRFSATPNLAKPRVTPASVRAAARTPKSPPPKVTTPPPAKTLAPPPEDSVASQGLRSTRLRRASGGAKALKTQGKQGPLSPAGSASGAPPQGKKEKETPPPPPGSQPSDTEKPPQEDIQNGGTSPLPDPAPLSVTISQGITPSVKTATSLPPAAPSIISDRERIAKARKLRELLKQELRKQRKCKKGKSHVCEHSIPQDHNKMTMRDLIYYLPESNPMKSYPVEETRQMEKVTPQSPSRELPEKPQERGVEAEEEDGEEEETNEPSQDEQLVVPRVKVAEDGTLILDEESLTVEVLRTKGPNVAEETDPIFERGSSTTYSSFRKAVYTKPWSNKETEMFFLAISMVGTDFSMIGQLFPHRARTEIKNKFKKEERENSWRIDKAFKEKQRFDLDSFSKLLDGILAEEELKRKKSKTKSSAEAKMPKKSSKQKGKKGSRRRAVKDQASEEELDSDTVEVDSETVEKENEDCSNVAELGDNAAAAKSNKKRRSREEEDTPCKKTADGRSTQKGKPAHADETILIEDCEDADSETPPAVEQIDRLKRPGGSVQERTGPVIKPAQLLRGRLQRPAPNLGARWAKKTPQPAEKAGEGTGGTEDTEDSGSQGGTVANAPEGRTLEGGGRSTNSSASAEEQEEEEPGLTATQESKLSTPTSSRRKARLSQLPKQAGQEDSDAESALIASSHCGKASSRGRGAQPCGRGRRGRPRPNLTAGQRSGRPGKPKLVTLRASPSDDNEEEEQDDTHPEEDFRYPISPEKLNQAPAFVPLSVRSPQPVPVEVVETMEELEISVVGSAEPEHAACPQPECQGAPEEGLVPAEHQLDLLVDVIEFLSPEHAGGSEESYNEAARTLLTIRNPELLSLAAPGYSTEVVISEESPHEASLEEEEEESRPTPASEPVERPQHSAGSSQAVTSDLSFTGASRSVTQSVPDVEAERFSADAESETGTEPSVKPRSCETAGPEGSAVNTEPHQQEEAAAVSTGGPCGAVGPNTSVLSVPQGRRSRFPKPRPNLVGTTRTPPAQHTGASAAIAAVEPESLNTADVGKRDSDRVTAGRDPDKQETEGSGEETQRQDEELSAGDSQEGASQSESSTQSVVRGRRRQFPKPRPILDRALRNPRLPPTQNTAAPSTVDERAAGDSEGQRPREEEVSSCSISNSKTKLGDGGQGRASAEESRTGAQAQMDRAMVEVRMEETDRTCSTIAVEESCLADREKNQETPASFDSAQEVSSIHIEDDLSAAISSHTTEGVSVTADFPPSTFFLTLFEVSPPQISDFHSDADQMGVVTAELLSPLVFVEQQSSLSTQSETQSYDPLNVAASELGAGCGQVSHPVNCDPLVPVPEESGEVSGYSSLRVREASSTDDTKYSVENVEDSHEDKSVSLSLVVEGSCDSDVVTCDVEGKHSSERATPPCKRKRMPVRSKGGNQQVKPNTSEEEPAESTERDPQGVLRNEHPPRSPGQTPPPRCPAAQCNHTVPTATPHTCAAEEVPRGLVGHSVLPQLDGDSAGQTENTESSTSGEEPQSSHQTLPQTSDGPLTRTGRKPKGFLSFISNKSTPGPAGAPRTFRPASQRPQVNTSRIERRRPASVALGGPSADPSSVSAPPSKVRAIASQGGSAPKLAPSQDSKSPQGEAPCVKASKTDQEPTNVSEYFFSDIFTQVEELD</sequence>
<keyword evidence="4" id="KW-1185">Reference proteome</keyword>
<feature type="compositionally biased region" description="Basic and acidic residues" evidence="1">
    <location>
        <begin position="1547"/>
        <end position="1562"/>
    </location>
</feature>
<feature type="compositionally biased region" description="Polar residues" evidence="1">
    <location>
        <begin position="1258"/>
        <end position="1267"/>
    </location>
</feature>
<gene>
    <name evidence="3" type="ORF">MATL_G00091940</name>
</gene>
<dbReference type="EMBL" id="JAFDVH010000006">
    <property type="protein sequence ID" value="KAG7477233.1"/>
    <property type="molecule type" value="Genomic_DNA"/>
</dbReference>
<dbReference type="GO" id="GO:0001156">
    <property type="term" value="F:TFIIIC-class transcription factor complex binding"/>
    <property type="evidence" value="ECO:0007669"/>
    <property type="project" value="TreeGrafter"/>
</dbReference>
<feature type="compositionally biased region" description="Basic and acidic residues" evidence="1">
    <location>
        <begin position="1151"/>
        <end position="1182"/>
    </location>
</feature>
<feature type="region of interest" description="Disordered" evidence="1">
    <location>
        <begin position="980"/>
        <end position="1291"/>
    </location>
</feature>
<feature type="compositionally biased region" description="Basic and acidic residues" evidence="1">
    <location>
        <begin position="600"/>
        <end position="613"/>
    </location>
</feature>
<organism evidence="3 4">
    <name type="scientific">Megalops atlanticus</name>
    <name type="common">Tarpon</name>
    <name type="synonym">Clupea gigantea</name>
    <dbReference type="NCBI Taxonomy" id="7932"/>
    <lineage>
        <taxon>Eukaryota</taxon>
        <taxon>Metazoa</taxon>
        <taxon>Chordata</taxon>
        <taxon>Craniata</taxon>
        <taxon>Vertebrata</taxon>
        <taxon>Euteleostomi</taxon>
        <taxon>Actinopterygii</taxon>
        <taxon>Neopterygii</taxon>
        <taxon>Teleostei</taxon>
        <taxon>Elopiformes</taxon>
        <taxon>Megalopidae</taxon>
        <taxon>Megalops</taxon>
    </lineage>
</organism>
<dbReference type="GO" id="GO:0070898">
    <property type="term" value="P:RNA polymerase III preinitiation complex assembly"/>
    <property type="evidence" value="ECO:0007669"/>
    <property type="project" value="TreeGrafter"/>
</dbReference>
<accession>A0A9D3T7U4</accession>
<feature type="compositionally biased region" description="Acidic residues" evidence="1">
    <location>
        <begin position="629"/>
        <end position="639"/>
    </location>
</feature>
<feature type="domain" description="Myb-like" evidence="2">
    <location>
        <begin position="437"/>
        <end position="485"/>
    </location>
</feature>
<feature type="region of interest" description="Disordered" evidence="1">
    <location>
        <begin position="1"/>
        <end position="266"/>
    </location>
</feature>
<comment type="caution">
    <text evidence="3">The sequence shown here is derived from an EMBL/GenBank/DDBJ whole genome shotgun (WGS) entry which is preliminary data.</text>
</comment>
<evidence type="ECO:0000259" key="2">
    <source>
        <dbReference type="SMART" id="SM00717"/>
    </source>
</evidence>
<evidence type="ECO:0000313" key="4">
    <source>
        <dbReference type="Proteomes" id="UP001046870"/>
    </source>
</evidence>
<feature type="region of interest" description="Disordered" evidence="1">
    <location>
        <begin position="519"/>
        <end position="859"/>
    </location>
</feature>
<protein>
    <recommendedName>
        <fullName evidence="2">Myb-like domain-containing protein</fullName>
    </recommendedName>
</protein>
<feature type="compositionally biased region" description="Polar residues" evidence="1">
    <location>
        <begin position="1121"/>
        <end position="1133"/>
    </location>
</feature>
<feature type="compositionally biased region" description="Polar residues" evidence="1">
    <location>
        <begin position="1628"/>
        <end position="1641"/>
    </location>
</feature>
<dbReference type="OrthoDB" id="272624at2759"/>
<feature type="compositionally biased region" description="Basic and acidic residues" evidence="1">
    <location>
        <begin position="350"/>
        <end position="361"/>
    </location>
</feature>
<dbReference type="InterPro" id="IPR001005">
    <property type="entry name" value="SANT/Myb"/>
</dbReference>
<feature type="region of interest" description="Disordered" evidence="1">
    <location>
        <begin position="334"/>
        <end position="381"/>
    </location>
</feature>
<dbReference type="CDD" id="cd00167">
    <property type="entry name" value="SANT"/>
    <property type="match status" value="1"/>
</dbReference>
<feature type="compositionally biased region" description="Acidic residues" evidence="1">
    <location>
        <begin position="556"/>
        <end position="578"/>
    </location>
</feature>